<keyword evidence="1" id="KW-0812">Transmembrane</keyword>
<reference evidence="2" key="2">
    <citation type="submission" date="2024-05" db="EMBL/GenBank/DDBJ databases">
        <title>Rhodohalobacter halophilus gen. nov., sp. nov., a moderately halophilic member of the family Balneolaceae.</title>
        <authorList>
            <person name="Xia J."/>
        </authorList>
    </citation>
    <scope>NUCLEOTIDE SEQUENCE</scope>
    <source>
        <strain evidence="2">WB101</strain>
    </source>
</reference>
<accession>A0ABS9K958</accession>
<proteinExistence type="predicted"/>
<gene>
    <name evidence="2" type="ORF">L6773_02275</name>
</gene>
<name>A0ABS9K958_9BACT</name>
<keyword evidence="3" id="KW-1185">Reference proteome</keyword>
<dbReference type="EMBL" id="JAKLWS010000001">
    <property type="protein sequence ID" value="MCG2587375.1"/>
    <property type="molecule type" value="Genomic_DNA"/>
</dbReference>
<organism evidence="2 3">
    <name type="scientific">Rhodohalobacter sulfatireducens</name>
    <dbReference type="NCBI Taxonomy" id="2911366"/>
    <lineage>
        <taxon>Bacteria</taxon>
        <taxon>Pseudomonadati</taxon>
        <taxon>Balneolota</taxon>
        <taxon>Balneolia</taxon>
        <taxon>Balneolales</taxon>
        <taxon>Balneolaceae</taxon>
        <taxon>Rhodohalobacter</taxon>
    </lineage>
</organism>
<sequence>MWVIIVGIALFIWYSIFQQIVLGNPIGNNPAPDLVLIIIWMVIGIGFPLALFAMKLIIKIDSENFSYRLFPLHFRMHSYRLDDIESMEVVTYRPILDFGGWGIRWGRKGKGYIISGKKGVKVQFRAGRPVYFSSDEPEEVVRAYRNLSPAS</sequence>
<comment type="caution">
    <text evidence="2">The sequence shown here is derived from an EMBL/GenBank/DDBJ whole genome shotgun (WGS) entry which is preliminary data.</text>
</comment>
<dbReference type="Proteomes" id="UP001165366">
    <property type="component" value="Unassembled WGS sequence"/>
</dbReference>
<keyword evidence="1" id="KW-0472">Membrane</keyword>
<evidence type="ECO:0000313" key="2">
    <source>
        <dbReference type="EMBL" id="MCG2587375.1"/>
    </source>
</evidence>
<dbReference type="Pfam" id="PF19638">
    <property type="entry name" value="DUF6141"/>
    <property type="match status" value="1"/>
</dbReference>
<evidence type="ECO:0000256" key="1">
    <source>
        <dbReference type="SAM" id="Phobius"/>
    </source>
</evidence>
<reference evidence="2" key="1">
    <citation type="submission" date="2022-01" db="EMBL/GenBank/DDBJ databases">
        <authorList>
            <person name="Wang Y."/>
        </authorList>
    </citation>
    <scope>NUCLEOTIDE SEQUENCE</scope>
    <source>
        <strain evidence="2">WB101</strain>
    </source>
</reference>
<feature type="transmembrane region" description="Helical" evidence="1">
    <location>
        <begin position="34"/>
        <end position="58"/>
    </location>
</feature>
<evidence type="ECO:0000313" key="3">
    <source>
        <dbReference type="Proteomes" id="UP001165366"/>
    </source>
</evidence>
<dbReference type="InterPro" id="IPR046139">
    <property type="entry name" value="DUF6141"/>
</dbReference>
<protein>
    <submittedName>
        <fullName evidence="2">DUF6141 family protein</fullName>
    </submittedName>
</protein>
<keyword evidence="1" id="KW-1133">Transmembrane helix</keyword>